<dbReference type="RefSeq" id="WP_186773690.1">
    <property type="nucleotide sequence ID" value="NZ_JACOMF010000097.1"/>
</dbReference>
<proteinExistence type="predicted"/>
<reference evidence="1" key="1">
    <citation type="submission" date="2020-08" db="EMBL/GenBank/DDBJ databases">
        <authorList>
            <person name="Hu Y."/>
            <person name="Nguyen S.V."/>
            <person name="Li F."/>
            <person name="Fanning S."/>
        </authorList>
    </citation>
    <scope>NUCLEOTIDE SEQUENCE</scope>
    <source>
        <strain evidence="1">SYSU D8009</strain>
    </source>
</reference>
<evidence type="ECO:0000313" key="1">
    <source>
        <dbReference type="EMBL" id="MBC4018950.1"/>
    </source>
</evidence>
<dbReference type="AlphaFoldDB" id="A0A9X0R3G1"/>
<evidence type="ECO:0000313" key="2">
    <source>
        <dbReference type="Proteomes" id="UP000600101"/>
    </source>
</evidence>
<sequence length="49" mass="5148">MMMLPAAEAFSEACRDEVTSAGSASDSSVARVVLQMLMEADAKELIGAR</sequence>
<gene>
    <name evidence="1" type="ORF">H7965_27265</name>
</gene>
<comment type="caution">
    <text evidence="1">The sequence shown here is derived from an EMBL/GenBank/DDBJ whole genome shotgun (WGS) entry which is preliminary data.</text>
</comment>
<accession>A0A9X0R3G1</accession>
<protein>
    <submittedName>
        <fullName evidence="1">Uncharacterized protein</fullName>
    </submittedName>
</protein>
<dbReference type="Proteomes" id="UP000600101">
    <property type="component" value="Unassembled WGS sequence"/>
</dbReference>
<keyword evidence="2" id="KW-1185">Reference proteome</keyword>
<organism evidence="1 2">
    <name type="scientific">Siccirubricoccus deserti</name>
    <dbReference type="NCBI Taxonomy" id="2013562"/>
    <lineage>
        <taxon>Bacteria</taxon>
        <taxon>Pseudomonadati</taxon>
        <taxon>Pseudomonadota</taxon>
        <taxon>Alphaproteobacteria</taxon>
        <taxon>Acetobacterales</taxon>
        <taxon>Roseomonadaceae</taxon>
        <taxon>Siccirubricoccus</taxon>
    </lineage>
</organism>
<dbReference type="EMBL" id="JACOMF010000097">
    <property type="protein sequence ID" value="MBC4018950.1"/>
    <property type="molecule type" value="Genomic_DNA"/>
</dbReference>
<name>A0A9X0R3G1_9PROT</name>